<dbReference type="InterPro" id="IPR011989">
    <property type="entry name" value="ARM-like"/>
</dbReference>
<accession>A0A073ICH1</accession>
<gene>
    <name evidence="1" type="ORF">OXYTRIMIC_477</name>
</gene>
<comment type="caution">
    <text evidence="1">The sequence shown here is derived from an EMBL/GenBank/DDBJ whole genome shotgun (WGS) entry which is preliminary data.</text>
</comment>
<keyword evidence="2" id="KW-1185">Reference proteome</keyword>
<sequence length="225" mass="25958">MMDRFVDLGLIDGINYYLAIAVNEEDNDLKAEQFKQIFYILSIITCIDKENANITQQLIGKDEESILSKIFNICRDIQKNQFNDIQLNALLSILYNLSTVDKETALLHLIKLGLIEACCHLLLPYKHNENYIMEILQILENIVNTSKRNEINQEINEEMNYKLIQGVCGKCGIDIINDVLEDHKGNTQIEVIGHKLREIILGKDQNDNIIKPQEMDQLNEIQQII</sequence>
<dbReference type="EMBL" id="ARYC01000527">
    <property type="protein sequence ID" value="KEJ83087.1"/>
    <property type="molecule type" value="Genomic_DNA"/>
</dbReference>
<dbReference type="Gene3D" id="1.25.10.10">
    <property type="entry name" value="Leucine-rich Repeat Variant"/>
    <property type="match status" value="1"/>
</dbReference>
<dbReference type="AlphaFoldDB" id="A0A073ICH1"/>
<reference evidence="2" key="1">
    <citation type="journal article" date="2014" name="Cell">
        <title>The Architecture of a Scrambled Genome Reveals Massive Levels of Genomic Rearrangement during Development.</title>
        <authorList>
            <person name="Chen X."/>
            <person name="Bracht J.R."/>
            <person name="Goldman A.D."/>
            <person name="Dolzhenko E."/>
            <person name="Clay D.M."/>
            <person name="Swart E.C."/>
            <person name="Perlman D.H."/>
            <person name="Doak T.G."/>
            <person name="Stuart A."/>
            <person name="Amemiya C.T."/>
            <person name="Sebra R.P."/>
            <person name="Landweber L.F."/>
        </authorList>
    </citation>
    <scope>NUCLEOTIDE SEQUENCE [LARGE SCALE GENOMIC DNA]</scope>
    <source>
        <strain evidence="2">JRB310</strain>
    </source>
</reference>
<evidence type="ECO:0000313" key="1">
    <source>
        <dbReference type="EMBL" id="KEJ83087.1"/>
    </source>
</evidence>
<name>A0A073ICH1_9SPIT</name>
<proteinExistence type="predicted"/>
<organism evidence="1 2">
    <name type="scientific">Oxytricha trifallax</name>
    <dbReference type="NCBI Taxonomy" id="1172189"/>
    <lineage>
        <taxon>Eukaryota</taxon>
        <taxon>Sar</taxon>
        <taxon>Alveolata</taxon>
        <taxon>Ciliophora</taxon>
        <taxon>Intramacronucleata</taxon>
        <taxon>Spirotrichea</taxon>
        <taxon>Stichotrichia</taxon>
        <taxon>Sporadotrichida</taxon>
        <taxon>Oxytrichidae</taxon>
        <taxon>Oxytrichinae</taxon>
        <taxon>Oxytricha</taxon>
    </lineage>
</organism>
<evidence type="ECO:0000313" key="2">
    <source>
        <dbReference type="Proteomes" id="UP000053232"/>
    </source>
</evidence>
<dbReference type="Proteomes" id="UP000053232">
    <property type="component" value="Unassembled WGS sequence"/>
</dbReference>
<protein>
    <submittedName>
        <fullName evidence="1">Uncharacterized protein</fullName>
    </submittedName>
</protein>